<organism evidence="14 15">
    <name type="scientific">Alkalicoccobacillus plakortidis</name>
    <dbReference type="NCBI Taxonomy" id="444060"/>
    <lineage>
        <taxon>Bacteria</taxon>
        <taxon>Bacillati</taxon>
        <taxon>Bacillota</taxon>
        <taxon>Bacilli</taxon>
        <taxon>Bacillales</taxon>
        <taxon>Bacillaceae</taxon>
        <taxon>Alkalicoccobacillus</taxon>
    </lineage>
</organism>
<feature type="binding site" evidence="13">
    <location>
        <position position="63"/>
    </location>
    <ligand>
        <name>Mg(2+)</name>
        <dbReference type="ChEBI" id="CHEBI:18420"/>
    </ligand>
</feature>
<evidence type="ECO:0000256" key="12">
    <source>
        <dbReference type="ARBA" id="ARBA00029523"/>
    </source>
</evidence>
<evidence type="ECO:0000313" key="15">
    <source>
        <dbReference type="Proteomes" id="UP001203665"/>
    </source>
</evidence>
<proteinExistence type="inferred from homology"/>
<comment type="similarity">
    <text evidence="11 13">Belongs to the RecU family.</text>
</comment>
<comment type="caution">
    <text evidence="14">The sequence shown here is derived from an EMBL/GenBank/DDBJ whole genome shotgun (WGS) entry which is preliminary data.</text>
</comment>
<feature type="binding site" evidence="13">
    <location>
        <position position="94"/>
    </location>
    <ligand>
        <name>Mg(2+)</name>
        <dbReference type="ChEBI" id="CHEBI:18420"/>
    </ligand>
</feature>
<evidence type="ECO:0000256" key="7">
    <source>
        <dbReference type="ARBA" id="ARBA00022801"/>
    </source>
</evidence>
<keyword evidence="15" id="KW-1185">Reference proteome</keyword>
<dbReference type="InterPro" id="IPR004612">
    <property type="entry name" value="Resolv_RecU"/>
</dbReference>
<gene>
    <name evidence="13" type="primary">recU</name>
    <name evidence="14" type="ORF">NDM98_00065</name>
</gene>
<dbReference type="EMBL" id="JAMQJY010000001">
    <property type="protein sequence ID" value="MCM2674065.1"/>
    <property type="molecule type" value="Genomic_DNA"/>
</dbReference>
<feature type="binding site" evidence="13">
    <location>
        <position position="61"/>
    </location>
    <ligand>
        <name>Mg(2+)</name>
        <dbReference type="ChEBI" id="CHEBI:18420"/>
    </ligand>
</feature>
<sequence length="176" mass="20156">MTRVKHFKPNTGQAFENLLNIINLQYANQGIALINKRATPVTVQQVNGRKISKAYFAEKSTVDYDGTYRGKSIIFEAKSTLESRFTLKLLKDHQLEYLINAEKHGAVAFVLIEFSKVRKIFYCPVSFINLYYTKAKVGGHKSIPLADFDIYAYEVVRGRLSLDYLAIVDQLHERES</sequence>
<evidence type="ECO:0000256" key="8">
    <source>
        <dbReference type="ARBA" id="ARBA00022842"/>
    </source>
</evidence>
<keyword evidence="5 13" id="KW-0255">Endonuclease</keyword>
<evidence type="ECO:0000256" key="5">
    <source>
        <dbReference type="ARBA" id="ARBA00022759"/>
    </source>
</evidence>
<dbReference type="PIRSF" id="PIRSF037785">
    <property type="entry name" value="RecU"/>
    <property type="match status" value="1"/>
</dbReference>
<comment type="catalytic activity">
    <reaction evidence="13">
        <text>Endonucleolytic cleavage at a junction such as a reciprocal single-stranded crossover between two homologous DNA duplexes (Holliday junction).</text>
        <dbReference type="EC" id="3.1.21.10"/>
    </reaction>
</comment>
<dbReference type="EC" id="3.1.21.10" evidence="13"/>
<evidence type="ECO:0000256" key="1">
    <source>
        <dbReference type="ARBA" id="ARBA00004496"/>
    </source>
</evidence>
<dbReference type="Proteomes" id="UP001203665">
    <property type="component" value="Unassembled WGS sequence"/>
</dbReference>
<comment type="cofactor">
    <cofactor evidence="13">
        <name>Mg(2+)</name>
        <dbReference type="ChEBI" id="CHEBI:18420"/>
    </cofactor>
    <text evidence="13">Binds 1 Mg(2+) ion per subunit.</text>
</comment>
<dbReference type="InterPro" id="IPR011335">
    <property type="entry name" value="Restrct_endonuc-II-like"/>
</dbReference>
<comment type="function">
    <text evidence="13">Endonuclease that resolves Holliday junction intermediates in genetic recombination. Cleaves mobile four-strand junctions by introducing symmetrical nicks in paired strands. Promotes annealing of linear ssDNA with homologous dsDNA. Required for DNA repair, homologous recombination and chromosome segregation.</text>
</comment>
<comment type="subcellular location">
    <subcellularLocation>
        <location evidence="1 13">Cytoplasm</location>
    </subcellularLocation>
</comment>
<evidence type="ECO:0000256" key="6">
    <source>
        <dbReference type="ARBA" id="ARBA00022763"/>
    </source>
</evidence>
<keyword evidence="3 13" id="KW-0540">Nuclease</keyword>
<dbReference type="SUPFAM" id="SSF52980">
    <property type="entry name" value="Restriction endonuclease-like"/>
    <property type="match status" value="1"/>
</dbReference>
<keyword evidence="8 13" id="KW-0460">Magnesium</keyword>
<feature type="site" description="Transition state stabilizer" evidence="13">
    <location>
        <position position="78"/>
    </location>
</feature>
<name>A0ABT0XEA8_9BACI</name>
<evidence type="ECO:0000256" key="2">
    <source>
        <dbReference type="ARBA" id="ARBA00022490"/>
    </source>
</evidence>
<dbReference type="CDD" id="cd22354">
    <property type="entry name" value="RecU-like"/>
    <property type="match status" value="1"/>
</dbReference>
<protein>
    <recommendedName>
        <fullName evidence="12 13">Holliday junction resolvase RecU</fullName>
        <ecNumber evidence="13">3.1.21.10</ecNumber>
    </recommendedName>
    <alternativeName>
        <fullName evidence="13">Recombination protein U homolog</fullName>
    </alternativeName>
</protein>
<reference evidence="14" key="1">
    <citation type="submission" date="2022-06" db="EMBL/GenBank/DDBJ databases">
        <title>Alkalicoccobacillus porphyridii sp. nov., isolated from a marine red alga, Porphyridium purpureum and reclassification of Shouchella plakortidis and Shouchella gibsonii as Alkalicoccobacillus plakortidis comb. nov. and Alkalicoccobacillus gibsonii comb. nov.</title>
        <authorList>
            <person name="Kim K.H."/>
            <person name="Lee J.K."/>
            <person name="Han D.M."/>
            <person name="Baek J.H."/>
            <person name="Jeon C.O."/>
        </authorList>
    </citation>
    <scope>NUCLEOTIDE SEQUENCE</scope>
    <source>
        <strain evidence="14">DSM 19153</strain>
    </source>
</reference>
<keyword evidence="7 13" id="KW-0378">Hydrolase</keyword>
<dbReference type="InterPro" id="IPR011856">
    <property type="entry name" value="tRNA_endonuc-like_dom_sf"/>
</dbReference>
<keyword evidence="9 13" id="KW-0233">DNA recombination</keyword>
<keyword evidence="10 13" id="KW-0234">DNA repair</keyword>
<dbReference type="Pfam" id="PF03838">
    <property type="entry name" value="RecU"/>
    <property type="match status" value="1"/>
</dbReference>
<accession>A0ABT0XEA8</accession>
<evidence type="ECO:0000313" key="14">
    <source>
        <dbReference type="EMBL" id="MCM2674065.1"/>
    </source>
</evidence>
<evidence type="ECO:0000256" key="4">
    <source>
        <dbReference type="ARBA" id="ARBA00022723"/>
    </source>
</evidence>
<dbReference type="RefSeq" id="WP_251602912.1">
    <property type="nucleotide sequence ID" value="NZ_JAMQJY010000001.1"/>
</dbReference>
<evidence type="ECO:0000256" key="9">
    <source>
        <dbReference type="ARBA" id="ARBA00023172"/>
    </source>
</evidence>
<evidence type="ECO:0000256" key="10">
    <source>
        <dbReference type="ARBA" id="ARBA00023204"/>
    </source>
</evidence>
<keyword evidence="2 13" id="KW-0963">Cytoplasm</keyword>
<evidence type="ECO:0000256" key="11">
    <source>
        <dbReference type="ARBA" id="ARBA00023447"/>
    </source>
</evidence>
<dbReference type="Gene3D" id="3.40.1350.10">
    <property type="match status" value="1"/>
</dbReference>
<evidence type="ECO:0000256" key="3">
    <source>
        <dbReference type="ARBA" id="ARBA00022722"/>
    </source>
</evidence>
<dbReference type="HAMAP" id="MF_00130">
    <property type="entry name" value="RecU"/>
    <property type="match status" value="1"/>
</dbReference>
<keyword evidence="4 13" id="KW-0479">Metal-binding</keyword>
<keyword evidence="6 13" id="KW-0227">DNA damage</keyword>
<feature type="binding site" evidence="13">
    <location>
        <position position="76"/>
    </location>
    <ligand>
        <name>Mg(2+)</name>
        <dbReference type="ChEBI" id="CHEBI:18420"/>
    </ligand>
</feature>
<evidence type="ECO:0000256" key="13">
    <source>
        <dbReference type="HAMAP-Rule" id="MF_00130"/>
    </source>
</evidence>